<keyword evidence="5" id="KW-0378">Hydrolase</keyword>
<organism evidence="5">
    <name type="scientific">Anaerolinea thermolimosa</name>
    <dbReference type="NCBI Taxonomy" id="229919"/>
    <lineage>
        <taxon>Bacteria</taxon>
        <taxon>Bacillati</taxon>
        <taxon>Chloroflexota</taxon>
        <taxon>Anaerolineae</taxon>
        <taxon>Anaerolineales</taxon>
        <taxon>Anaerolineaceae</taxon>
        <taxon>Anaerolinea</taxon>
    </lineage>
</organism>
<dbReference type="PIRSF" id="PIRSF000915">
    <property type="entry name" value="PGP-type_phosphatase"/>
    <property type="match status" value="1"/>
</dbReference>
<evidence type="ECO:0000256" key="4">
    <source>
        <dbReference type="PIRSR" id="PIRSR000915-3"/>
    </source>
</evidence>
<dbReference type="Pfam" id="PF13344">
    <property type="entry name" value="Hydrolase_6"/>
    <property type="match status" value="1"/>
</dbReference>
<comment type="cofactor">
    <cofactor evidence="4">
        <name>Mg(2+)</name>
        <dbReference type="ChEBI" id="CHEBI:18420"/>
    </cofactor>
    <text evidence="4">Divalent metal ions. Mg(2+) is the most effective.</text>
</comment>
<dbReference type="InterPro" id="IPR006357">
    <property type="entry name" value="HAD-SF_hydro_IIA"/>
</dbReference>
<dbReference type="NCBIfam" id="TIGR01460">
    <property type="entry name" value="HAD-SF-IIA"/>
    <property type="match status" value="1"/>
</dbReference>
<dbReference type="PANTHER" id="PTHR19288">
    <property type="entry name" value="4-NITROPHENYLPHOSPHATASE-RELATED"/>
    <property type="match status" value="1"/>
</dbReference>
<sequence>MDFSEIKGVILDMDGVLWRGDYPLLDLPDFFSRLKSLGLQVVLATNNSTRSVPQYLEKLNGFEVVLGPENIVTSSMAAASYLSQKYPSGAPVYVIGEIGLKDTLREWGFYYSEAEKDVVAVVAGLDRNLNYHILTRGVQLIYHGAEFIGTNPDRTFPSPSGLTPGTGALLAFIQAATGRDPIVMGKPEPYLFQLSLQRMGLPSSQVLVVGDRLDTDILGAQRIGCKSVLVLSGVTTPQEIAVPNPAQPHSIVPDFILNNVEELPGLISNADEI</sequence>
<dbReference type="PANTHER" id="PTHR19288:SF46">
    <property type="entry name" value="HALOACID DEHALOGENASE-LIKE HYDROLASE DOMAIN-CONTAINING PROTEIN 2"/>
    <property type="match status" value="1"/>
</dbReference>
<dbReference type="InterPro" id="IPR036412">
    <property type="entry name" value="HAD-like_sf"/>
</dbReference>
<dbReference type="GO" id="GO:0016791">
    <property type="term" value="F:phosphatase activity"/>
    <property type="evidence" value="ECO:0007669"/>
    <property type="project" value="TreeGrafter"/>
</dbReference>
<dbReference type="Pfam" id="PF13242">
    <property type="entry name" value="Hydrolase_like"/>
    <property type="match status" value="1"/>
</dbReference>
<dbReference type="AlphaFoldDB" id="A0A7C4KJL8"/>
<evidence type="ECO:0000256" key="1">
    <source>
        <dbReference type="PIRNR" id="PIRNR000915"/>
    </source>
</evidence>
<dbReference type="GO" id="GO:0005737">
    <property type="term" value="C:cytoplasm"/>
    <property type="evidence" value="ECO:0007669"/>
    <property type="project" value="TreeGrafter"/>
</dbReference>
<feature type="binding site" evidence="4">
    <location>
        <position position="14"/>
    </location>
    <ligand>
        <name>Mg(2+)</name>
        <dbReference type="ChEBI" id="CHEBI:18420"/>
    </ligand>
</feature>
<feature type="binding site" evidence="3">
    <location>
        <position position="186"/>
    </location>
    <ligand>
        <name>substrate</name>
    </ligand>
</feature>
<evidence type="ECO:0000313" key="5">
    <source>
        <dbReference type="EMBL" id="HGS23214.1"/>
    </source>
</evidence>
<evidence type="ECO:0000256" key="3">
    <source>
        <dbReference type="PIRSR" id="PIRSR000915-2"/>
    </source>
</evidence>
<keyword evidence="4" id="KW-0479">Metal-binding</keyword>
<feature type="binding site" evidence="4">
    <location>
        <position position="211"/>
    </location>
    <ligand>
        <name>Mg(2+)</name>
        <dbReference type="ChEBI" id="CHEBI:18420"/>
    </ligand>
</feature>
<accession>A0A7C4KJL8</accession>
<comment type="caution">
    <text evidence="5">The sequence shown here is derived from an EMBL/GenBank/DDBJ whole genome shotgun (WGS) entry which is preliminary data.</text>
</comment>
<keyword evidence="4" id="KW-0460">Magnesium</keyword>
<name>A0A7C4KJL8_9CHLR</name>
<proteinExistence type="inferred from homology"/>
<dbReference type="Gene3D" id="3.40.50.1000">
    <property type="entry name" value="HAD superfamily/HAD-like"/>
    <property type="match status" value="2"/>
</dbReference>
<feature type="active site" description="Proton donor" evidence="2">
    <location>
        <position position="14"/>
    </location>
</feature>
<feature type="binding site" evidence="4">
    <location>
        <position position="12"/>
    </location>
    <ligand>
        <name>Mg(2+)</name>
        <dbReference type="ChEBI" id="CHEBI:18420"/>
    </ligand>
</feature>
<gene>
    <name evidence="5" type="ORF">ENT37_15275</name>
</gene>
<protein>
    <submittedName>
        <fullName evidence="5">HAD-IIA family hydrolase</fullName>
    </submittedName>
</protein>
<comment type="similarity">
    <text evidence="1">Belongs to the HAD-like hydrolase superfamily.</text>
</comment>
<dbReference type="GO" id="GO:0046872">
    <property type="term" value="F:metal ion binding"/>
    <property type="evidence" value="ECO:0007669"/>
    <property type="project" value="UniProtKB-KW"/>
</dbReference>
<feature type="active site" description="Nucleophile" evidence="2">
    <location>
        <position position="12"/>
    </location>
</feature>
<reference evidence="5" key="1">
    <citation type="journal article" date="2020" name="mSystems">
        <title>Genome- and Community-Level Interaction Insights into Carbon Utilization and Element Cycling Functions of Hydrothermarchaeota in Hydrothermal Sediment.</title>
        <authorList>
            <person name="Zhou Z."/>
            <person name="Liu Y."/>
            <person name="Xu W."/>
            <person name="Pan J."/>
            <person name="Luo Z.H."/>
            <person name="Li M."/>
        </authorList>
    </citation>
    <scope>NUCLEOTIDE SEQUENCE [LARGE SCALE GENOMIC DNA]</scope>
    <source>
        <strain evidence="5">SpSt-573</strain>
    </source>
</reference>
<dbReference type="InterPro" id="IPR023214">
    <property type="entry name" value="HAD_sf"/>
</dbReference>
<evidence type="ECO:0000256" key="2">
    <source>
        <dbReference type="PIRSR" id="PIRSR000915-1"/>
    </source>
</evidence>
<dbReference type="EMBL" id="DSYK01000770">
    <property type="protein sequence ID" value="HGS23214.1"/>
    <property type="molecule type" value="Genomic_DNA"/>
</dbReference>
<dbReference type="SUPFAM" id="SSF56784">
    <property type="entry name" value="HAD-like"/>
    <property type="match status" value="1"/>
</dbReference>